<reference evidence="3" key="2">
    <citation type="journal article" date="2020" name="Microorganisms">
        <title>Osmotic Adaptation and Compatible Solute Biosynthesis of Phototrophic Bacteria as Revealed from Genome Analyses.</title>
        <authorList>
            <person name="Imhoff J.F."/>
            <person name="Rahn T."/>
            <person name="Kunzel S."/>
            <person name="Keller A."/>
            <person name="Neulinger S.C."/>
        </authorList>
    </citation>
    <scope>NUCLEOTIDE SEQUENCE</scope>
    <source>
        <strain evidence="3">IM 151</strain>
    </source>
</reference>
<evidence type="ECO:0000313" key="3">
    <source>
        <dbReference type="EMBL" id="MBK1713517.1"/>
    </source>
</evidence>
<organism evidence="3 4">
    <name type="scientific">Rubrivivax gelatinosus</name>
    <name type="common">Rhodocyclus gelatinosus</name>
    <name type="synonym">Rhodopseudomonas gelatinosa</name>
    <dbReference type="NCBI Taxonomy" id="28068"/>
    <lineage>
        <taxon>Bacteria</taxon>
        <taxon>Pseudomonadati</taxon>
        <taxon>Pseudomonadota</taxon>
        <taxon>Betaproteobacteria</taxon>
        <taxon>Burkholderiales</taxon>
        <taxon>Sphaerotilaceae</taxon>
        <taxon>Rubrivivax</taxon>
    </lineage>
</organism>
<evidence type="ECO:0000256" key="2">
    <source>
        <dbReference type="ARBA" id="ARBA00022801"/>
    </source>
</evidence>
<gene>
    <name evidence="3" type="ORF">CKO43_12090</name>
</gene>
<dbReference type="InterPro" id="IPR011324">
    <property type="entry name" value="Cytotoxic_necrot_fac-like_cat"/>
</dbReference>
<dbReference type="PANTHER" id="PTHR35147:SF1">
    <property type="entry name" value="CHEMORECEPTOR GLUTAMINE DEAMIDASE CHED-RELATED"/>
    <property type="match status" value="1"/>
</dbReference>
<comment type="caution">
    <text evidence="3">The sequence shown here is derived from an EMBL/GenBank/DDBJ whole genome shotgun (WGS) entry which is preliminary data.</text>
</comment>
<accession>A0ABS1DTZ6</accession>
<name>A0ABS1DTZ6_RUBGE</name>
<dbReference type="CDD" id="cd16352">
    <property type="entry name" value="CheD"/>
    <property type="match status" value="1"/>
</dbReference>
<dbReference type="SUPFAM" id="SSF64438">
    <property type="entry name" value="CNF1/YfiH-like putative cysteine hydrolases"/>
    <property type="match status" value="1"/>
</dbReference>
<dbReference type="RefSeq" id="WP_200378798.1">
    <property type="nucleotide sequence ID" value="NZ_NRRU01000040.1"/>
</dbReference>
<protein>
    <recommendedName>
        <fullName evidence="5">Chemotaxis protein CheD</fullName>
    </recommendedName>
</protein>
<evidence type="ECO:0008006" key="5">
    <source>
        <dbReference type="Google" id="ProtNLM"/>
    </source>
</evidence>
<dbReference type="Gene3D" id="3.30.1330.200">
    <property type="match status" value="1"/>
</dbReference>
<evidence type="ECO:0000313" key="4">
    <source>
        <dbReference type="Proteomes" id="UP001041814"/>
    </source>
</evidence>
<keyword evidence="1" id="KW-0145">Chemotaxis</keyword>
<keyword evidence="4" id="KW-1185">Reference proteome</keyword>
<dbReference type="InterPro" id="IPR038592">
    <property type="entry name" value="CheD-like_sf"/>
</dbReference>
<dbReference type="Pfam" id="PF03975">
    <property type="entry name" value="CheD"/>
    <property type="match status" value="1"/>
</dbReference>
<keyword evidence="2" id="KW-0378">Hydrolase</keyword>
<dbReference type="Proteomes" id="UP001041814">
    <property type="component" value="Unassembled WGS sequence"/>
</dbReference>
<reference evidence="3" key="1">
    <citation type="submission" date="2017-08" db="EMBL/GenBank/DDBJ databases">
        <authorList>
            <person name="Imhoff J.F."/>
            <person name="Rahn T."/>
            <person name="Kuenzel S."/>
            <person name="Neulinger S.C."/>
        </authorList>
    </citation>
    <scope>NUCLEOTIDE SEQUENCE</scope>
    <source>
        <strain evidence="3">IM 151</strain>
    </source>
</reference>
<proteinExistence type="predicted"/>
<evidence type="ECO:0000256" key="1">
    <source>
        <dbReference type="ARBA" id="ARBA00022500"/>
    </source>
</evidence>
<dbReference type="InterPro" id="IPR005659">
    <property type="entry name" value="Chemorcpt_Glu_NH3ase_CheD"/>
</dbReference>
<dbReference type="EMBL" id="NRRU01000040">
    <property type="protein sequence ID" value="MBK1713517.1"/>
    <property type="molecule type" value="Genomic_DNA"/>
</dbReference>
<dbReference type="PANTHER" id="PTHR35147">
    <property type="entry name" value="CHEMORECEPTOR GLUTAMINE DEAMIDASE CHED-RELATED"/>
    <property type="match status" value="1"/>
</dbReference>
<sequence>MTVVSAVSAVVHTLHPGDLAFATQGERLDTLLGSCVAIVLTDPRRTVGVMCHIVHARPASGARPPSTAYAGVALAGMYQLLRAHSIAPKLCEAYVYGGGNMFPDLVQATSVGDDNARWALNALAADGIPVLAHDLGGAVYRRLRWTVGHAAPQVSAVAI</sequence>